<name>E5Y5M1_BILW3</name>
<dbReference type="InterPro" id="IPR036700">
    <property type="entry name" value="BOBF_sf"/>
</dbReference>
<dbReference type="EMBL" id="ADCP02000001">
    <property type="protein sequence ID" value="EFV44746.1"/>
    <property type="molecule type" value="Genomic_DNA"/>
</dbReference>
<dbReference type="PANTHER" id="PTHR36571">
    <property type="entry name" value="PROTEIN YGIW"/>
    <property type="match status" value="1"/>
</dbReference>
<dbReference type="eggNOG" id="COG3111">
    <property type="taxonomic scope" value="Bacteria"/>
</dbReference>
<dbReference type="OrthoDB" id="5459142at2"/>
<feature type="chain" id="PRO_5003203002" evidence="2">
    <location>
        <begin position="20"/>
        <end position="124"/>
    </location>
</feature>
<keyword evidence="1 2" id="KW-0732">Signal</keyword>
<dbReference type="NCBIfam" id="NF033674">
    <property type="entry name" value="stress_OB_fold"/>
    <property type="match status" value="1"/>
</dbReference>
<dbReference type="HOGENOM" id="CLU_118907_1_1_7"/>
<dbReference type="Proteomes" id="UP000006034">
    <property type="component" value="Unassembled WGS sequence"/>
</dbReference>
<evidence type="ECO:0000313" key="4">
    <source>
        <dbReference type="Proteomes" id="UP000006034"/>
    </source>
</evidence>
<dbReference type="Gene3D" id="2.40.50.200">
    <property type="entry name" value="Bacterial OB-fold"/>
    <property type="match status" value="1"/>
</dbReference>
<protein>
    <submittedName>
        <fullName evidence="3">TIGR00156 family protein</fullName>
    </submittedName>
</protein>
<accession>E5Y5M1</accession>
<comment type="caution">
    <text evidence="3">The sequence shown here is derived from an EMBL/GenBank/DDBJ whole genome shotgun (WGS) entry which is preliminary data.</text>
</comment>
<dbReference type="AlphaFoldDB" id="E5Y5M1"/>
<dbReference type="PANTHER" id="PTHR36571:SF1">
    <property type="entry name" value="PROTEIN YGIW"/>
    <property type="match status" value="1"/>
</dbReference>
<reference evidence="3 4" key="1">
    <citation type="submission" date="2010-10" db="EMBL/GenBank/DDBJ databases">
        <authorList>
            <consortium name="The Broad Institute Genome Sequencing Platform"/>
            <person name="Ward D."/>
            <person name="Earl A."/>
            <person name="Feldgarden M."/>
            <person name="Young S.K."/>
            <person name="Gargeya S."/>
            <person name="Zeng Q."/>
            <person name="Alvarado L."/>
            <person name="Berlin A."/>
            <person name="Bochicchio J."/>
            <person name="Chapman S.B."/>
            <person name="Chen Z."/>
            <person name="Freedman E."/>
            <person name="Gellesch M."/>
            <person name="Goldberg J."/>
            <person name="Griggs A."/>
            <person name="Gujja S."/>
            <person name="Heilman E."/>
            <person name="Heiman D."/>
            <person name="Howarth C."/>
            <person name="Mehta T."/>
            <person name="Neiman D."/>
            <person name="Pearson M."/>
            <person name="Roberts A."/>
            <person name="Saif S."/>
            <person name="Shea T."/>
            <person name="Shenoy N."/>
            <person name="Sisk P."/>
            <person name="Stolte C."/>
            <person name="Sykes S."/>
            <person name="White J."/>
            <person name="Yandava C."/>
            <person name="Allen-Vercoe E."/>
            <person name="Sibley C."/>
            <person name="Ambrose C.E."/>
            <person name="Strauss J."/>
            <person name="Daigneault M."/>
            <person name="Haas B."/>
            <person name="Nusbaum C."/>
            <person name="Birren B."/>
        </authorList>
    </citation>
    <scope>NUCLEOTIDE SEQUENCE [LARGE SCALE GENOMIC DNA]</scope>
    <source>
        <strain evidence="3 4">3_1_6</strain>
    </source>
</reference>
<evidence type="ECO:0000256" key="2">
    <source>
        <dbReference type="SAM" id="SignalP"/>
    </source>
</evidence>
<dbReference type="SUPFAM" id="SSF101756">
    <property type="entry name" value="Hypothetical protein YgiW"/>
    <property type="match status" value="1"/>
</dbReference>
<dbReference type="GeneID" id="78086605"/>
<evidence type="ECO:0000256" key="1">
    <source>
        <dbReference type="ARBA" id="ARBA00022729"/>
    </source>
</evidence>
<gene>
    <name evidence="3" type="ORF">HMPREF0179_01484</name>
</gene>
<dbReference type="RefSeq" id="WP_005026720.1">
    <property type="nucleotide sequence ID" value="NZ_KE150238.1"/>
</dbReference>
<feature type="signal peptide" evidence="2">
    <location>
        <begin position="1"/>
        <end position="19"/>
    </location>
</feature>
<sequence>MRYIMALLLSLALAVPAFAGFEGPNASTGGFAGPGPQTITKAAQVQNALDDTPCTLEGNILERLSKNKYVFQDDSGKITVEIGQRIFGSNRVTPETRVRLTGEVDHKKQGRANEVDVRYLEIVK</sequence>
<proteinExistence type="predicted"/>
<reference evidence="3 4" key="2">
    <citation type="submission" date="2013-04" db="EMBL/GenBank/DDBJ databases">
        <title>The Genome Sequence of Bilophila wadsworthia 3_1_6.</title>
        <authorList>
            <consortium name="The Broad Institute Genomics Platform"/>
            <person name="Earl A."/>
            <person name="Ward D."/>
            <person name="Feldgarden M."/>
            <person name="Gevers D."/>
            <person name="Sibley C."/>
            <person name="Strauss J."/>
            <person name="Allen-Vercoe E."/>
            <person name="Walker B."/>
            <person name="Young S."/>
            <person name="Zeng Q."/>
            <person name="Gargeya S."/>
            <person name="Fitzgerald M."/>
            <person name="Haas B."/>
            <person name="Abouelleil A."/>
            <person name="Allen A.W."/>
            <person name="Alvarado L."/>
            <person name="Arachchi H.M."/>
            <person name="Berlin A.M."/>
            <person name="Chapman S.B."/>
            <person name="Gainer-Dewar J."/>
            <person name="Goldberg J."/>
            <person name="Griggs A."/>
            <person name="Gujja S."/>
            <person name="Hansen M."/>
            <person name="Howarth C."/>
            <person name="Imamovic A."/>
            <person name="Ireland A."/>
            <person name="Larimer J."/>
            <person name="McCowan C."/>
            <person name="Murphy C."/>
            <person name="Pearson M."/>
            <person name="Poon T.W."/>
            <person name="Priest M."/>
            <person name="Roberts A."/>
            <person name="Saif S."/>
            <person name="Shea T."/>
            <person name="Sisk P."/>
            <person name="Sykes S."/>
            <person name="Wortman J."/>
            <person name="Nusbaum C."/>
            <person name="Birren B."/>
        </authorList>
    </citation>
    <scope>NUCLEOTIDE SEQUENCE [LARGE SCALE GENOMIC DNA]</scope>
    <source>
        <strain evidence="3 4">3_1_6</strain>
    </source>
</reference>
<keyword evidence="4" id="KW-1185">Reference proteome</keyword>
<dbReference type="InterPro" id="IPR005220">
    <property type="entry name" value="CarO-like"/>
</dbReference>
<dbReference type="Pfam" id="PF04076">
    <property type="entry name" value="BOF"/>
    <property type="match status" value="1"/>
</dbReference>
<evidence type="ECO:0000313" key="3">
    <source>
        <dbReference type="EMBL" id="EFV44746.1"/>
    </source>
</evidence>
<dbReference type="STRING" id="563192.HMPREF0179_01484"/>
<organism evidence="3 4">
    <name type="scientific">Bilophila wadsworthia (strain 3_1_6)</name>
    <dbReference type="NCBI Taxonomy" id="563192"/>
    <lineage>
        <taxon>Bacteria</taxon>
        <taxon>Pseudomonadati</taxon>
        <taxon>Thermodesulfobacteriota</taxon>
        <taxon>Desulfovibrionia</taxon>
        <taxon>Desulfovibrionales</taxon>
        <taxon>Desulfovibrionaceae</taxon>
        <taxon>Bilophila</taxon>
    </lineage>
</organism>